<dbReference type="RefSeq" id="WP_051667663.1">
    <property type="nucleotide sequence ID" value="NZ_CP003923.1"/>
</dbReference>
<dbReference type="EMBL" id="CP003923">
    <property type="protein sequence ID" value="AIC96160.1"/>
    <property type="molecule type" value="Genomic_DNA"/>
</dbReference>
<dbReference type="GO" id="GO:0009253">
    <property type="term" value="P:peptidoglycan catabolic process"/>
    <property type="evidence" value="ECO:0007669"/>
    <property type="project" value="InterPro"/>
</dbReference>
<dbReference type="GO" id="GO:0030288">
    <property type="term" value="C:outer membrane-bounded periplasmic space"/>
    <property type="evidence" value="ECO:0007669"/>
    <property type="project" value="TreeGrafter"/>
</dbReference>
<protein>
    <submittedName>
        <fullName evidence="5">N-acetylmuramoyl-L-alanine amidase LytC</fullName>
    </submittedName>
</protein>
<dbReference type="Pfam" id="PF01520">
    <property type="entry name" value="Amidase_3"/>
    <property type="match status" value="1"/>
</dbReference>
<evidence type="ECO:0000313" key="6">
    <source>
        <dbReference type="Proteomes" id="UP000027142"/>
    </source>
</evidence>
<evidence type="ECO:0000256" key="1">
    <source>
        <dbReference type="ARBA" id="ARBA00022801"/>
    </source>
</evidence>
<dbReference type="Gene3D" id="3.40.630.40">
    <property type="entry name" value="Zn-dependent exopeptidases"/>
    <property type="match status" value="1"/>
</dbReference>
<accession>A0A060M2A8</accession>
<feature type="compositionally biased region" description="Basic and acidic residues" evidence="2">
    <location>
        <begin position="197"/>
        <end position="210"/>
    </location>
</feature>
<dbReference type="PANTHER" id="PTHR30404">
    <property type="entry name" value="N-ACETYLMURAMOYL-L-ALANINE AMIDASE"/>
    <property type="match status" value="1"/>
</dbReference>
<dbReference type="InterPro" id="IPR050695">
    <property type="entry name" value="N-acetylmuramoyl_amidase_3"/>
</dbReference>
<evidence type="ECO:0000256" key="2">
    <source>
        <dbReference type="SAM" id="MobiDB-lite"/>
    </source>
</evidence>
<keyword evidence="6" id="KW-1185">Reference proteome</keyword>
<dbReference type="SUPFAM" id="SSF53187">
    <property type="entry name" value="Zn-dependent exopeptidases"/>
    <property type="match status" value="1"/>
</dbReference>
<dbReference type="Gene3D" id="2.30.30.40">
    <property type="entry name" value="SH3 Domains"/>
    <property type="match status" value="3"/>
</dbReference>
<dbReference type="CDD" id="cd02696">
    <property type="entry name" value="MurNAc-LAA"/>
    <property type="match status" value="1"/>
</dbReference>
<keyword evidence="3" id="KW-0732">Signal</keyword>
<evidence type="ECO:0000313" key="5">
    <source>
        <dbReference type="EMBL" id="AIC96160.1"/>
    </source>
</evidence>
<dbReference type="KEGG" id="ble:BleG1_3613"/>
<feature type="domain" description="MurNAc-LAA" evidence="4">
    <location>
        <begin position="695"/>
        <end position="806"/>
    </location>
</feature>
<evidence type="ECO:0000259" key="4">
    <source>
        <dbReference type="SMART" id="SM00646"/>
    </source>
</evidence>
<dbReference type="eggNOG" id="COG0860">
    <property type="taxonomic scope" value="Bacteria"/>
</dbReference>
<feature type="signal peptide" evidence="3">
    <location>
        <begin position="1"/>
        <end position="27"/>
    </location>
</feature>
<dbReference type="SMART" id="SM00646">
    <property type="entry name" value="Ami_3"/>
    <property type="match status" value="1"/>
</dbReference>
<gene>
    <name evidence="5" type="ORF">BleG1_3613</name>
</gene>
<name>A0A060M2A8_9BACI</name>
<dbReference type="Proteomes" id="UP000027142">
    <property type="component" value="Chromosome"/>
</dbReference>
<reference evidence="5 6" key="1">
    <citation type="journal article" date="2014" name="Gene">
        <title>A comparative genomic analysis of the alkalitolerant soil bacterium Bacillus lehensis G1.</title>
        <authorList>
            <person name="Noor Y.M."/>
            <person name="Samsulrizal N.H."/>
            <person name="Jema'on N.A."/>
            <person name="Low K.O."/>
            <person name="Ramli A.N."/>
            <person name="Alias N.I."/>
            <person name="Damis S.I."/>
            <person name="Fuzi S.F."/>
            <person name="Isa M.N."/>
            <person name="Murad A.M."/>
            <person name="Raih M.F."/>
            <person name="Bakar F.D."/>
            <person name="Najimudin N."/>
            <person name="Mahadi N.M."/>
            <person name="Illias R.M."/>
        </authorList>
    </citation>
    <scope>NUCLEOTIDE SEQUENCE [LARGE SCALE GENOMIC DNA]</scope>
    <source>
        <strain evidence="5 6">G1</strain>
    </source>
</reference>
<dbReference type="HOGENOM" id="CLU_348044_0_0_9"/>
<organism evidence="5 6">
    <name type="scientific">Shouchella lehensis G1</name>
    <dbReference type="NCBI Taxonomy" id="1246626"/>
    <lineage>
        <taxon>Bacteria</taxon>
        <taxon>Bacillati</taxon>
        <taxon>Bacillota</taxon>
        <taxon>Bacilli</taxon>
        <taxon>Bacillales</taxon>
        <taxon>Bacillaceae</taxon>
        <taxon>Shouchella</taxon>
    </lineage>
</organism>
<dbReference type="PATRIC" id="fig|1246626.3.peg.3603"/>
<evidence type="ECO:0000256" key="3">
    <source>
        <dbReference type="SAM" id="SignalP"/>
    </source>
</evidence>
<dbReference type="OrthoDB" id="9806267at2"/>
<sequence length="810" mass="91176">MKKLYSVTVYMIIAMMMLQMTTMTAQASPLHMDTNDSDTVYVYGEDEGNAIEIFEDASLQVALPAIEEGTEAKLVKIEDSHILLTYVDDTKEEISGYVHTDYIISELELQEFLEWRTEAESTPREYYLHKDRMIEEETSEAPEEAIEEETSEAPEEAIEEETSEAPEEAVEEETSEAPEEAVEEETSDTPEEVQEEDVTHENSESTKKEDELLRVAEEQTHHVFAGKQLTYVYTSPSQSASTFRSYSFGHSLKVREYNDSWYEATVRINGIWETGYIAHDDVEFERAAQLEGVAKQNRTAVYSDVSRNSTILRSYNEGQILKYRPYSSEWFSATVILNGTATQGFIHADDLRPVDEVPEQLEGYAKDRVSIYSQTSRTSTVLRNYDEGQMLKFRPYTENWYSAVVRINGEWKDGFIHKSDIVLLTDAQEERNVFAGKQPTNVYTSPSKSATTYRSYTFNHALKVRTLTSNWYQATVMINGKWETGYIAKSDVMDERSPQQQQIAQRNTAVYGEPSRNSEVLRSYNAGQVLTYRPFNSSWHSATVILNGRAVQGFIPAGDLIPTNAQETKHGVALQNVNVYTSTSRNSSVLRSYSTGSTLKFKTLNSEWYTATVRIDGEWKNGFIHRNDVTSLDGKTIVLDAGHGGTDGGARAGGMVEKDLNLSMALRTKPLLEAAGARVIMTRSTDVFVTLADRAKVANESGGDIFISIHNNAFDGRANGTETFYHTRHQSANSQRLAHAVQNAVVGQVNTNYRRVAEGNFHVVRETRIPSILLEVGFMDHAGDAAKLRQTVYHDRAARGILLGVGEYFR</sequence>
<dbReference type="AlphaFoldDB" id="A0A060M2A8"/>
<dbReference type="InterPro" id="IPR002508">
    <property type="entry name" value="MurNAc-LAA_cat"/>
</dbReference>
<feature type="region of interest" description="Disordered" evidence="2">
    <location>
        <begin position="127"/>
        <end position="210"/>
    </location>
</feature>
<dbReference type="GO" id="GO:0008745">
    <property type="term" value="F:N-acetylmuramoyl-L-alanine amidase activity"/>
    <property type="evidence" value="ECO:0007669"/>
    <property type="project" value="InterPro"/>
</dbReference>
<dbReference type="STRING" id="1246626.BleG1_3613"/>
<keyword evidence="1" id="KW-0378">Hydrolase</keyword>
<feature type="chain" id="PRO_5001584191" evidence="3">
    <location>
        <begin position="28"/>
        <end position="810"/>
    </location>
</feature>
<dbReference type="PANTHER" id="PTHR30404:SF0">
    <property type="entry name" value="N-ACETYLMURAMOYL-L-ALANINE AMIDASE AMIC"/>
    <property type="match status" value="1"/>
</dbReference>
<feature type="compositionally biased region" description="Acidic residues" evidence="2">
    <location>
        <begin position="136"/>
        <end position="196"/>
    </location>
</feature>
<proteinExistence type="predicted"/>